<organism evidence="2 3">
    <name type="scientific">Stigmatella erecta</name>
    <dbReference type="NCBI Taxonomy" id="83460"/>
    <lineage>
        <taxon>Bacteria</taxon>
        <taxon>Pseudomonadati</taxon>
        <taxon>Myxococcota</taxon>
        <taxon>Myxococcia</taxon>
        <taxon>Myxococcales</taxon>
        <taxon>Cystobacterineae</taxon>
        <taxon>Archangiaceae</taxon>
        <taxon>Stigmatella</taxon>
    </lineage>
</organism>
<dbReference type="Pfam" id="PF23023">
    <property type="entry name" value="Anti-Pycsar_Apyc1"/>
    <property type="match status" value="1"/>
</dbReference>
<evidence type="ECO:0000313" key="2">
    <source>
        <dbReference type="EMBL" id="SET17359.1"/>
    </source>
</evidence>
<dbReference type="GO" id="GO:0042781">
    <property type="term" value="F:3'-tRNA processing endoribonuclease activity"/>
    <property type="evidence" value="ECO:0007669"/>
    <property type="project" value="TreeGrafter"/>
</dbReference>
<dbReference type="SUPFAM" id="SSF56281">
    <property type="entry name" value="Metallo-hydrolase/oxidoreductase"/>
    <property type="match status" value="1"/>
</dbReference>
<dbReference type="PANTHER" id="PTHR46018:SF2">
    <property type="entry name" value="ZINC PHOSPHODIESTERASE ELAC PROTEIN 1"/>
    <property type="match status" value="1"/>
</dbReference>
<keyword evidence="3" id="KW-1185">Reference proteome</keyword>
<dbReference type="RefSeq" id="WP_093516098.1">
    <property type="nucleotide sequence ID" value="NZ_FOIJ01000002.1"/>
</dbReference>
<dbReference type="PANTHER" id="PTHR46018">
    <property type="entry name" value="ZINC PHOSPHODIESTERASE ELAC PROTEIN 1"/>
    <property type="match status" value="1"/>
</dbReference>
<dbReference type="Gene3D" id="3.60.15.10">
    <property type="entry name" value="Ribonuclease Z/Hydroxyacylglutathione hydrolase-like"/>
    <property type="match status" value="1"/>
</dbReference>
<dbReference type="AlphaFoldDB" id="A0A1I0CEJ8"/>
<evidence type="ECO:0000259" key="1">
    <source>
        <dbReference type="SMART" id="SM00849"/>
    </source>
</evidence>
<proteinExistence type="predicted"/>
<evidence type="ECO:0000313" key="3">
    <source>
        <dbReference type="Proteomes" id="UP000199181"/>
    </source>
</evidence>
<dbReference type="EMBL" id="FOIJ01000002">
    <property type="protein sequence ID" value="SET17359.1"/>
    <property type="molecule type" value="Genomic_DNA"/>
</dbReference>
<accession>A0A1I0CEJ8</accession>
<feature type="domain" description="Metallo-beta-lactamase" evidence="1">
    <location>
        <begin position="19"/>
        <end position="225"/>
    </location>
</feature>
<dbReference type="InterPro" id="IPR001279">
    <property type="entry name" value="Metallo-B-lactamas"/>
</dbReference>
<gene>
    <name evidence="2" type="ORF">SAMN05443639_10267</name>
</gene>
<dbReference type="Proteomes" id="UP000199181">
    <property type="component" value="Unassembled WGS sequence"/>
</dbReference>
<dbReference type="SMART" id="SM00849">
    <property type="entry name" value="Lactamase_B"/>
    <property type="match status" value="1"/>
</dbReference>
<reference evidence="3" key="1">
    <citation type="submission" date="2016-10" db="EMBL/GenBank/DDBJ databases">
        <authorList>
            <person name="Varghese N."/>
            <person name="Submissions S."/>
        </authorList>
    </citation>
    <scope>NUCLEOTIDE SEQUENCE [LARGE SCALE GENOMIC DNA]</scope>
    <source>
        <strain evidence="3">DSM 16858</strain>
    </source>
</reference>
<dbReference type="InterPro" id="IPR036866">
    <property type="entry name" value="RibonucZ/Hydroxyglut_hydro"/>
</dbReference>
<name>A0A1I0CEJ8_9BACT</name>
<sequence>MSLSFLTLGVGDAFSALRYSSCLAVEAEGQVLLIDCPHPIRKMMREASASSGVSLDADQVAGVALTHLHADHSSGLEGLSYFSFFLLKRKLSLLCHPEVAKRLWDGHLAAGMECLIEKHGEAPHPKHFDDYFAHTPLSTESAVRFGPFSIECRFTYHHLPTTALRIRAGGRCLGYSADTAFDEGLIAWLAEADLVVHETNYGVHTPYAKLAALPAGLRARMRLIHYPDDFDTAESVIEPLAQGRRYTV</sequence>
<protein>
    <submittedName>
        <fullName evidence="2">Ribonuclease BN, tRNA processing enzyme</fullName>
    </submittedName>
</protein>